<gene>
    <name evidence="1" type="ORF">ES332_D04G215200v1</name>
</gene>
<organism evidence="1 2">
    <name type="scientific">Gossypium tomentosum</name>
    <name type="common">Hawaiian cotton</name>
    <name type="synonym">Gossypium sandvicense</name>
    <dbReference type="NCBI Taxonomy" id="34277"/>
    <lineage>
        <taxon>Eukaryota</taxon>
        <taxon>Viridiplantae</taxon>
        <taxon>Streptophyta</taxon>
        <taxon>Embryophyta</taxon>
        <taxon>Tracheophyta</taxon>
        <taxon>Spermatophyta</taxon>
        <taxon>Magnoliopsida</taxon>
        <taxon>eudicotyledons</taxon>
        <taxon>Gunneridae</taxon>
        <taxon>Pentapetalae</taxon>
        <taxon>rosids</taxon>
        <taxon>malvids</taxon>
        <taxon>Malvales</taxon>
        <taxon>Malvaceae</taxon>
        <taxon>Malvoideae</taxon>
        <taxon>Gossypium</taxon>
    </lineage>
</organism>
<evidence type="ECO:0000313" key="2">
    <source>
        <dbReference type="Proteomes" id="UP000322667"/>
    </source>
</evidence>
<proteinExistence type="predicted"/>
<sequence length="38" mass="4553">MVNLHFRVKYYLIAEMPCQLHLSESEYTNYQIHLSLPA</sequence>
<reference evidence="1 2" key="1">
    <citation type="submission" date="2019-07" db="EMBL/GenBank/DDBJ databases">
        <title>WGS assembly of Gossypium tomentosum.</title>
        <authorList>
            <person name="Chen Z.J."/>
            <person name="Sreedasyam A."/>
            <person name="Ando A."/>
            <person name="Song Q."/>
            <person name="De L."/>
            <person name="Hulse-Kemp A."/>
            <person name="Ding M."/>
            <person name="Ye W."/>
            <person name="Kirkbride R."/>
            <person name="Jenkins J."/>
            <person name="Plott C."/>
            <person name="Lovell J."/>
            <person name="Lin Y.-M."/>
            <person name="Vaughn R."/>
            <person name="Liu B."/>
            <person name="Li W."/>
            <person name="Simpson S."/>
            <person name="Scheffler B."/>
            <person name="Saski C."/>
            <person name="Grover C."/>
            <person name="Hu G."/>
            <person name="Conover J."/>
            <person name="Carlson J."/>
            <person name="Shu S."/>
            <person name="Boston L."/>
            <person name="Williams M."/>
            <person name="Peterson D."/>
            <person name="Mcgee K."/>
            <person name="Jones D."/>
            <person name="Wendel J."/>
            <person name="Stelly D."/>
            <person name="Grimwood J."/>
            <person name="Schmutz J."/>
        </authorList>
    </citation>
    <scope>NUCLEOTIDE SEQUENCE [LARGE SCALE GENOMIC DNA]</scope>
    <source>
        <strain evidence="1">7179.01</strain>
    </source>
</reference>
<protein>
    <submittedName>
        <fullName evidence="1">Uncharacterized protein</fullName>
    </submittedName>
</protein>
<keyword evidence="2" id="KW-1185">Reference proteome</keyword>
<evidence type="ECO:0000313" key="1">
    <source>
        <dbReference type="EMBL" id="TYH78279.1"/>
    </source>
</evidence>
<dbReference type="EMBL" id="CM017626">
    <property type="protein sequence ID" value="TYH78279.1"/>
    <property type="molecule type" value="Genomic_DNA"/>
</dbReference>
<dbReference type="AlphaFoldDB" id="A0A5D2LG15"/>
<dbReference type="Proteomes" id="UP000322667">
    <property type="component" value="Chromosome D04"/>
</dbReference>
<name>A0A5D2LG15_GOSTO</name>
<accession>A0A5D2LG15</accession>